<dbReference type="EMBL" id="HBUE01313603">
    <property type="protein sequence ID" value="CAG6584606.1"/>
    <property type="molecule type" value="Transcribed_RNA"/>
</dbReference>
<feature type="region of interest" description="Disordered" evidence="1">
    <location>
        <begin position="1"/>
        <end position="46"/>
    </location>
</feature>
<dbReference type="EMBL" id="HBUE01313602">
    <property type="protein sequence ID" value="CAG6584604.1"/>
    <property type="molecule type" value="Transcribed_RNA"/>
</dbReference>
<proteinExistence type="predicted"/>
<dbReference type="AlphaFoldDB" id="A0A8D8ML91"/>
<name>A0A8D8ML91_CULPI</name>
<protein>
    <submittedName>
        <fullName evidence="2">(northern house mosquito) hypothetical protein</fullName>
    </submittedName>
</protein>
<accession>A0A8D8ML91</accession>
<reference evidence="2" key="1">
    <citation type="submission" date="2021-05" db="EMBL/GenBank/DDBJ databases">
        <authorList>
            <person name="Alioto T."/>
            <person name="Alioto T."/>
            <person name="Gomez Garrido J."/>
        </authorList>
    </citation>
    <scope>NUCLEOTIDE SEQUENCE</scope>
</reference>
<dbReference type="EMBL" id="HBUE01207296">
    <property type="protein sequence ID" value="CAG6532732.1"/>
    <property type="molecule type" value="Transcribed_RNA"/>
</dbReference>
<evidence type="ECO:0000256" key="1">
    <source>
        <dbReference type="SAM" id="MobiDB-lite"/>
    </source>
</evidence>
<organism evidence="2">
    <name type="scientific">Culex pipiens</name>
    <name type="common">House mosquito</name>
    <dbReference type="NCBI Taxonomy" id="7175"/>
    <lineage>
        <taxon>Eukaryota</taxon>
        <taxon>Metazoa</taxon>
        <taxon>Ecdysozoa</taxon>
        <taxon>Arthropoda</taxon>
        <taxon>Hexapoda</taxon>
        <taxon>Insecta</taxon>
        <taxon>Pterygota</taxon>
        <taxon>Neoptera</taxon>
        <taxon>Endopterygota</taxon>
        <taxon>Diptera</taxon>
        <taxon>Nematocera</taxon>
        <taxon>Culicoidea</taxon>
        <taxon>Culicidae</taxon>
        <taxon>Culicinae</taxon>
        <taxon>Culicini</taxon>
        <taxon>Culex</taxon>
        <taxon>Culex</taxon>
    </lineage>
</organism>
<dbReference type="EMBL" id="HBUE01207297">
    <property type="protein sequence ID" value="CAG6532734.1"/>
    <property type="molecule type" value="Transcribed_RNA"/>
</dbReference>
<evidence type="ECO:0000313" key="2">
    <source>
        <dbReference type="EMBL" id="CAG6532732.1"/>
    </source>
</evidence>
<sequence length="607" mass="62387">MLRSKRGGMVGRPKGWVGRKEGWPGKVPKRGLSGMRPGPEGRGNMPNMGLRTAGLLKRAAAPGGMAWLRSLLYSESCFLSRPGRTGGRGCCCCCWNCCSMSSMSWALLDFLDGTSLTGRWRGFFFFSSLGRGIPPKLGGKSPKSGPGPPPSLPESLIQEVDELELDCSLMSGVLGMFEGVLGGENSRKEEDEVGCSGFMPKSGEESASWNWKPPVEGVLFLVRFLAIGVTGNWGWWGGLLSSSMTMIGPELVGGGGLGLVLVLATFLNTLSLCFSGEGGPGAGVISRLGCNFWRMSSWVWAALSWDCCCCGGKRDGGCAVGENRFGGILAPELPVMMSRMFCALSGGWNCCCCCCINCFLVNLGRFGLGGFGGVIWFMRAIGGISGGGADCWNGICGGNSPTSINGLFIIMCGGGCGDFNGGFFRLGFSFLILLGVSGSGGGITGGGTSGAGGTNISGGGFTSRTGATSCGISSGTASTNGLMSSITLLGVAGRLAGLDSPPPSFFLSPFLSFFFSFSAGRFLPFFPPNFSSILATGSAGAGGGGGGSFGFSSGISGIFESGNFPSRAGDINPDVVIITLLISRVGLPSSFFTTTSGGRLNVTTSSL</sequence>